<dbReference type="Proteomes" id="UP000184932">
    <property type="component" value="Unassembled WGS sequence"/>
</dbReference>
<name>A0A1N6IJT9_9RHOB</name>
<dbReference type="AlphaFoldDB" id="A0A1N6IJT9"/>
<evidence type="ECO:0000313" key="3">
    <source>
        <dbReference type="Proteomes" id="UP000184932"/>
    </source>
</evidence>
<accession>A0A1N6IJT9</accession>
<keyword evidence="3" id="KW-1185">Reference proteome</keyword>
<feature type="compositionally biased region" description="Basic and acidic residues" evidence="1">
    <location>
        <begin position="135"/>
        <end position="151"/>
    </location>
</feature>
<proteinExistence type="predicted"/>
<protein>
    <submittedName>
        <fullName evidence="2">Uncharacterized protein</fullName>
    </submittedName>
</protein>
<evidence type="ECO:0000256" key="1">
    <source>
        <dbReference type="SAM" id="MobiDB-lite"/>
    </source>
</evidence>
<dbReference type="EMBL" id="FSRL01000002">
    <property type="protein sequence ID" value="SIO32261.1"/>
    <property type="molecule type" value="Genomic_DNA"/>
</dbReference>
<organism evidence="2 3">
    <name type="scientific">Vannielia litorea</name>
    <dbReference type="NCBI Taxonomy" id="1217970"/>
    <lineage>
        <taxon>Bacteria</taxon>
        <taxon>Pseudomonadati</taxon>
        <taxon>Pseudomonadota</taxon>
        <taxon>Alphaproteobacteria</taxon>
        <taxon>Rhodobacterales</taxon>
        <taxon>Paracoccaceae</taxon>
        <taxon>Vannielia</taxon>
    </lineage>
</organism>
<gene>
    <name evidence="2" type="ORF">SAMN05444002_3981</name>
</gene>
<feature type="region of interest" description="Disordered" evidence="1">
    <location>
        <begin position="131"/>
        <end position="151"/>
    </location>
</feature>
<evidence type="ECO:0000313" key="2">
    <source>
        <dbReference type="EMBL" id="SIO32261.1"/>
    </source>
</evidence>
<reference evidence="3" key="1">
    <citation type="submission" date="2016-11" db="EMBL/GenBank/DDBJ databases">
        <authorList>
            <person name="Varghese N."/>
            <person name="Submissions S."/>
        </authorList>
    </citation>
    <scope>NUCLEOTIDE SEQUENCE [LARGE SCALE GENOMIC DNA]</scope>
    <source>
        <strain evidence="3">DSM 29440</strain>
    </source>
</reference>
<sequence>MKQPAMNLTLRMPLKLLNKANRAARAADQTLAEFLRQAILSQLGEAPKVPPAVVDKRRALAQAIEDSVTWPGLQARLRKLGYVLRAPGENGRTGQPPLILCTWPEEKPLVPLTRLGVSREDLTIKFASHFPGRPMEQREKAAQTGAERRAA</sequence>
<dbReference type="RefSeq" id="WP_175570507.1">
    <property type="nucleotide sequence ID" value="NZ_FSRL01000002.1"/>
</dbReference>